<dbReference type="Gene3D" id="3.20.20.80">
    <property type="entry name" value="Glycosidases"/>
    <property type="match status" value="1"/>
</dbReference>
<dbReference type="Pfam" id="PF01183">
    <property type="entry name" value="Glyco_hydro_25"/>
    <property type="match status" value="1"/>
</dbReference>
<dbReference type="EMBL" id="FMVT01000001">
    <property type="protein sequence ID" value="SCX90411.1"/>
    <property type="molecule type" value="Genomic_DNA"/>
</dbReference>
<dbReference type="GO" id="GO:0009253">
    <property type="term" value="P:peptidoglycan catabolic process"/>
    <property type="evidence" value="ECO:0007669"/>
    <property type="project" value="InterPro"/>
</dbReference>
<evidence type="ECO:0000256" key="3">
    <source>
        <dbReference type="ARBA" id="ARBA00023295"/>
    </source>
</evidence>
<evidence type="ECO:0000256" key="5">
    <source>
        <dbReference type="SAM" id="SignalP"/>
    </source>
</evidence>
<name>A0A1G5BJS2_9RHOB</name>
<organism evidence="6 7">
    <name type="scientific">Paracoccus tibetensis</name>
    <dbReference type="NCBI Taxonomy" id="336292"/>
    <lineage>
        <taxon>Bacteria</taxon>
        <taxon>Pseudomonadati</taxon>
        <taxon>Pseudomonadota</taxon>
        <taxon>Alphaproteobacteria</taxon>
        <taxon>Rhodobacterales</taxon>
        <taxon>Paracoccaceae</taxon>
        <taxon>Paracoccus</taxon>
    </lineage>
</organism>
<dbReference type="SMART" id="SM00641">
    <property type="entry name" value="Glyco_25"/>
    <property type="match status" value="1"/>
</dbReference>
<dbReference type="SUPFAM" id="SSF51445">
    <property type="entry name" value="(Trans)glycosidases"/>
    <property type="match status" value="1"/>
</dbReference>
<accession>A0A1G5BJS2</accession>
<keyword evidence="2" id="KW-0378">Hydrolase</keyword>
<dbReference type="PANTHER" id="PTHR34135">
    <property type="entry name" value="LYSOZYME"/>
    <property type="match status" value="1"/>
</dbReference>
<evidence type="ECO:0000256" key="2">
    <source>
        <dbReference type="ARBA" id="ARBA00022801"/>
    </source>
</evidence>
<comment type="similarity">
    <text evidence="1">Belongs to the glycosyl hydrolase 25 family.</text>
</comment>
<dbReference type="CDD" id="cd06413">
    <property type="entry name" value="GH25_muramidase_1"/>
    <property type="match status" value="1"/>
</dbReference>
<dbReference type="AlphaFoldDB" id="A0A1G5BJS2"/>
<evidence type="ECO:0000256" key="4">
    <source>
        <dbReference type="SAM" id="MobiDB-lite"/>
    </source>
</evidence>
<keyword evidence="3" id="KW-0326">Glycosidase</keyword>
<keyword evidence="5" id="KW-0732">Signal</keyword>
<evidence type="ECO:0000313" key="7">
    <source>
        <dbReference type="Proteomes" id="UP000199502"/>
    </source>
</evidence>
<evidence type="ECO:0000256" key="1">
    <source>
        <dbReference type="ARBA" id="ARBA00010646"/>
    </source>
</evidence>
<dbReference type="Proteomes" id="UP000199502">
    <property type="component" value="Unassembled WGS sequence"/>
</dbReference>
<feature type="chain" id="PRO_5011437342" evidence="5">
    <location>
        <begin position="22"/>
        <end position="275"/>
    </location>
</feature>
<dbReference type="GO" id="GO:0016052">
    <property type="term" value="P:carbohydrate catabolic process"/>
    <property type="evidence" value="ECO:0007669"/>
    <property type="project" value="TreeGrafter"/>
</dbReference>
<reference evidence="6 7" key="1">
    <citation type="submission" date="2016-10" db="EMBL/GenBank/DDBJ databases">
        <authorList>
            <person name="de Groot N.N."/>
        </authorList>
    </citation>
    <scope>NUCLEOTIDE SEQUENCE [LARGE SCALE GENOMIC DNA]</scope>
    <source>
        <strain evidence="6 7">CGMCC 1.8925</strain>
    </source>
</reference>
<sequence>MNYLGKLVLGALVLAVAVACARTPPRGGGGYPPSGYGGGYQVAPGPGANPQLGDRKPHPWRNGAPYGHAVHGIDISRWQGDIDWMQVRNAGISFAFIKATEGGDHSDPNFQRYWRQAAQARIPRGAYHFYYFCRTGAEQAAWFIRNVPREAGSLPPVLDLEWTNSRNCPRRPPAHEVQREAEIFMQIVGRHYGQRPVIYTTVDFYRENRMGQMNAEFWLRSVADHPSVTYPGQRWTFWQYTGTGIVPGIRGDTDINAFVGSAADWAQWLQRRMVR</sequence>
<protein>
    <submittedName>
        <fullName evidence="6">Lysozyme</fullName>
    </submittedName>
</protein>
<dbReference type="STRING" id="336292.SAMN05660710_00175"/>
<dbReference type="GO" id="GO:0003796">
    <property type="term" value="F:lysozyme activity"/>
    <property type="evidence" value="ECO:0007669"/>
    <property type="project" value="InterPro"/>
</dbReference>
<dbReference type="InterPro" id="IPR002053">
    <property type="entry name" value="Glyco_hydro_25"/>
</dbReference>
<evidence type="ECO:0000313" key="6">
    <source>
        <dbReference type="EMBL" id="SCX90411.1"/>
    </source>
</evidence>
<dbReference type="PROSITE" id="PS51904">
    <property type="entry name" value="GLYCOSYL_HYDROL_F25_2"/>
    <property type="match status" value="1"/>
</dbReference>
<dbReference type="GO" id="GO:0016998">
    <property type="term" value="P:cell wall macromolecule catabolic process"/>
    <property type="evidence" value="ECO:0007669"/>
    <property type="project" value="InterPro"/>
</dbReference>
<feature type="region of interest" description="Disordered" evidence="4">
    <location>
        <begin position="40"/>
        <end position="63"/>
    </location>
</feature>
<feature type="signal peptide" evidence="5">
    <location>
        <begin position="1"/>
        <end position="21"/>
    </location>
</feature>
<dbReference type="InterPro" id="IPR018077">
    <property type="entry name" value="Glyco_hydro_fam25_subgr"/>
</dbReference>
<keyword evidence="7" id="KW-1185">Reference proteome</keyword>
<dbReference type="PANTHER" id="PTHR34135:SF2">
    <property type="entry name" value="LYSOZYME"/>
    <property type="match status" value="1"/>
</dbReference>
<dbReference type="InterPro" id="IPR017853">
    <property type="entry name" value="GH"/>
</dbReference>
<dbReference type="PROSITE" id="PS51257">
    <property type="entry name" value="PROKAR_LIPOPROTEIN"/>
    <property type="match status" value="1"/>
</dbReference>
<dbReference type="RefSeq" id="WP_175453191.1">
    <property type="nucleotide sequence ID" value="NZ_FMVT01000001.1"/>
</dbReference>
<proteinExistence type="inferred from homology"/>
<gene>
    <name evidence="6" type="ORF">SAMN05660710_00175</name>
</gene>